<dbReference type="EMBL" id="FTNK01000004">
    <property type="protein sequence ID" value="SIQ81771.1"/>
    <property type="molecule type" value="Genomic_DNA"/>
</dbReference>
<feature type="domain" description="Gfo/Idh/MocA-like oxidoreductase N-terminal" evidence="6">
    <location>
        <begin position="10"/>
        <end position="130"/>
    </location>
</feature>
<dbReference type="Pfam" id="PF01408">
    <property type="entry name" value="GFO_IDH_MocA"/>
    <property type="match status" value="1"/>
</dbReference>
<proteinExistence type="inferred from homology"/>
<protein>
    <submittedName>
        <fullName evidence="8">Predicted dehydrogenase</fullName>
    </submittedName>
</protein>
<dbReference type="SUPFAM" id="SSF51735">
    <property type="entry name" value="NAD(P)-binding Rossmann-fold domains"/>
    <property type="match status" value="1"/>
</dbReference>
<reference evidence="8 9" key="1">
    <citation type="submission" date="2017-01" db="EMBL/GenBank/DDBJ databases">
        <authorList>
            <person name="Varghese N."/>
            <person name="Submissions S."/>
        </authorList>
    </citation>
    <scope>NUCLEOTIDE SEQUENCE [LARGE SCALE GENOMIC DNA]</scope>
    <source>
        <strain evidence="8 9">ATCC 23464</strain>
    </source>
</reference>
<evidence type="ECO:0000313" key="8">
    <source>
        <dbReference type="EMBL" id="SIQ81771.1"/>
    </source>
</evidence>
<evidence type="ECO:0000259" key="7">
    <source>
        <dbReference type="Pfam" id="PF21252"/>
    </source>
</evidence>
<name>A0ABY1JUX8_9BACL</name>
<organism evidence="8 9">
    <name type="scientific">Paenibacillus macquariensis</name>
    <dbReference type="NCBI Taxonomy" id="948756"/>
    <lineage>
        <taxon>Bacteria</taxon>
        <taxon>Bacillati</taxon>
        <taxon>Bacillota</taxon>
        <taxon>Bacilli</taxon>
        <taxon>Bacillales</taxon>
        <taxon>Paenibacillaceae</taxon>
        <taxon>Paenibacillus</taxon>
    </lineage>
</organism>
<evidence type="ECO:0000259" key="6">
    <source>
        <dbReference type="Pfam" id="PF01408"/>
    </source>
</evidence>
<dbReference type="InterPro" id="IPR000683">
    <property type="entry name" value="Gfo/Idh/MocA-like_OxRdtase_N"/>
</dbReference>
<evidence type="ECO:0000256" key="5">
    <source>
        <dbReference type="ARBA" id="ARBA00023295"/>
    </source>
</evidence>
<comment type="cofactor">
    <cofactor evidence="1">
        <name>NAD(+)</name>
        <dbReference type="ChEBI" id="CHEBI:57540"/>
    </cofactor>
</comment>
<evidence type="ECO:0000256" key="2">
    <source>
        <dbReference type="ARBA" id="ARBA00009329"/>
    </source>
</evidence>
<dbReference type="PANTHER" id="PTHR43818">
    <property type="entry name" value="BCDNA.GH03377"/>
    <property type="match status" value="1"/>
</dbReference>
<dbReference type="InterPro" id="IPR050463">
    <property type="entry name" value="Gfo/Idh/MocA_oxidrdct_glycsds"/>
</dbReference>
<dbReference type="InterPro" id="IPR049303">
    <property type="entry name" value="Glyco_hydro_109_C"/>
</dbReference>
<dbReference type="Gene3D" id="3.30.360.10">
    <property type="entry name" value="Dihydrodipicolinate Reductase, domain 2"/>
    <property type="match status" value="1"/>
</dbReference>
<comment type="similarity">
    <text evidence="2">Belongs to the Gfo/Idh/MocA family. Glycosyl hydrolase 109 subfamily.</text>
</comment>
<dbReference type="InterPro" id="IPR036291">
    <property type="entry name" value="NAD(P)-bd_dom_sf"/>
</dbReference>
<evidence type="ECO:0000313" key="9">
    <source>
        <dbReference type="Proteomes" id="UP000186666"/>
    </source>
</evidence>
<gene>
    <name evidence="8" type="ORF">SAMN05421578_104194</name>
</gene>
<evidence type="ECO:0000256" key="1">
    <source>
        <dbReference type="ARBA" id="ARBA00001911"/>
    </source>
</evidence>
<keyword evidence="9" id="KW-1185">Reference proteome</keyword>
<feature type="domain" description="Glycosyl hydrolase 109 C-terminal" evidence="7">
    <location>
        <begin position="142"/>
        <end position="308"/>
    </location>
</feature>
<dbReference type="PANTHER" id="PTHR43818:SF1">
    <property type="entry name" value="GLYCOSYL HYDROLASE FAMILY 109 PROTEIN"/>
    <property type="match status" value="1"/>
</dbReference>
<dbReference type="RefSeq" id="WP_068585508.1">
    <property type="nucleotide sequence ID" value="NZ_FTNK01000004.1"/>
</dbReference>
<accession>A0ABY1JUX8</accession>
<dbReference type="Gene3D" id="3.40.50.720">
    <property type="entry name" value="NAD(P)-binding Rossmann-like Domain"/>
    <property type="match status" value="1"/>
</dbReference>
<keyword evidence="3" id="KW-0378">Hydrolase</keyword>
<evidence type="ECO:0000256" key="4">
    <source>
        <dbReference type="ARBA" id="ARBA00023027"/>
    </source>
</evidence>
<dbReference type="Proteomes" id="UP000186666">
    <property type="component" value="Unassembled WGS sequence"/>
</dbReference>
<keyword evidence="4" id="KW-0520">NAD</keyword>
<comment type="caution">
    <text evidence="8">The sequence shown here is derived from an EMBL/GenBank/DDBJ whole genome shotgun (WGS) entry which is preliminary data.</text>
</comment>
<dbReference type="Pfam" id="PF21252">
    <property type="entry name" value="Glyco_hydro_109_C"/>
    <property type="match status" value="1"/>
</dbReference>
<sequence>MSQISSTKVRLGVIGLGGRGISLLSNLLDMPDVEISAVCEVFDDRLQVGIEQVVKSGRPKPESFHDYRELLALPNIDGVVIFTSWTSHAQIAIAAMKAGKYTATEVGGASSLEECWDLVRTSEETGMPCMLLENCCYVRNEMAILHMVKKGMFGELIHCQGGYEHDLRDEVAMGLENRHYRYQQYLNRNGEIYPTHELGPIAKYLDINRGNRFMTLTSMASKARGIHEWVVDQFGKDDAKAKLAFAQGDIVTTMIKCAHGETILLTHDTTLPRPYSRGGRVQGTRGLWMEDNNSIHIEGRSPLHTWESFDPYLKEFEHPLWEQYIKMGVRGGHDGMDYLCLRAFIDSVKEGTPTPIDVYDTVAWMGVTALSEQSIALGSMPVHFPDFTNGQWINRAPSMPSKYSLDTIPTNDQFDL</sequence>
<keyword evidence="5" id="KW-0326">Glycosidase</keyword>
<evidence type="ECO:0000256" key="3">
    <source>
        <dbReference type="ARBA" id="ARBA00022801"/>
    </source>
</evidence>